<dbReference type="Gene3D" id="3.30.70.100">
    <property type="match status" value="1"/>
</dbReference>
<evidence type="ECO:0000313" key="2">
    <source>
        <dbReference type="EMBL" id="MBR0683243.1"/>
    </source>
</evidence>
<evidence type="ECO:0000313" key="3">
    <source>
        <dbReference type="Proteomes" id="UP001138709"/>
    </source>
</evidence>
<comment type="caution">
    <text evidence="2">The sequence shown here is derived from an EMBL/GenBank/DDBJ whole genome shotgun (WGS) entry which is preliminary data.</text>
</comment>
<dbReference type="Pfam" id="PF00403">
    <property type="entry name" value="HMA"/>
    <property type="match status" value="1"/>
</dbReference>
<dbReference type="GO" id="GO:0046872">
    <property type="term" value="F:metal ion binding"/>
    <property type="evidence" value="ECO:0007669"/>
    <property type="project" value="InterPro"/>
</dbReference>
<name>A0A9X9XHQ7_9PROT</name>
<reference evidence="2" key="1">
    <citation type="submission" date="2020-01" db="EMBL/GenBank/DDBJ databases">
        <authorList>
            <person name="Rat A."/>
        </authorList>
    </citation>
    <scope>NUCLEOTIDE SEQUENCE</scope>
    <source>
        <strain evidence="2">LMG 31228</strain>
    </source>
</reference>
<feature type="domain" description="HMA" evidence="1">
    <location>
        <begin position="4"/>
        <end position="60"/>
    </location>
</feature>
<organism evidence="2 3">
    <name type="scientific">Neoroseomonas eburnea</name>
    <dbReference type="NCBI Taxonomy" id="1346889"/>
    <lineage>
        <taxon>Bacteria</taxon>
        <taxon>Pseudomonadati</taxon>
        <taxon>Pseudomonadota</taxon>
        <taxon>Alphaproteobacteria</taxon>
        <taxon>Acetobacterales</taxon>
        <taxon>Acetobacteraceae</taxon>
        <taxon>Neoroseomonas</taxon>
    </lineage>
</organism>
<dbReference type="CDD" id="cd00371">
    <property type="entry name" value="HMA"/>
    <property type="match status" value="1"/>
</dbReference>
<dbReference type="RefSeq" id="WP_211848815.1">
    <property type="nucleotide sequence ID" value="NZ_JAAEDL010000029.1"/>
</dbReference>
<protein>
    <submittedName>
        <fullName evidence="2">Heavy-metal-associated domain-containing protein</fullName>
    </submittedName>
</protein>
<dbReference type="Proteomes" id="UP001138709">
    <property type="component" value="Unassembled WGS sequence"/>
</dbReference>
<gene>
    <name evidence="2" type="ORF">GXW74_22345</name>
</gene>
<dbReference type="EMBL" id="JAAEDL010000029">
    <property type="protein sequence ID" value="MBR0683243.1"/>
    <property type="molecule type" value="Genomic_DNA"/>
</dbReference>
<keyword evidence="3" id="KW-1185">Reference proteome</keyword>
<accession>A0A9X9XHQ7</accession>
<dbReference type="InterPro" id="IPR006121">
    <property type="entry name" value="HMA_dom"/>
</dbReference>
<dbReference type="InterPro" id="IPR036163">
    <property type="entry name" value="HMA_dom_sf"/>
</dbReference>
<dbReference type="SUPFAM" id="SSF55008">
    <property type="entry name" value="HMA, heavy metal-associated domain"/>
    <property type="match status" value="1"/>
</dbReference>
<evidence type="ECO:0000259" key="1">
    <source>
        <dbReference type="Pfam" id="PF00403"/>
    </source>
</evidence>
<dbReference type="AlphaFoldDB" id="A0A9X9XHQ7"/>
<reference evidence="2" key="2">
    <citation type="journal article" date="2021" name="Syst. Appl. Microbiol.">
        <title>Roseomonas hellenica sp. nov., isolated from roots of wild-growing Alkanna tinctoria.</title>
        <authorList>
            <person name="Rat A."/>
            <person name="Naranjo H.D."/>
            <person name="Lebbe L."/>
            <person name="Cnockaert M."/>
            <person name="Krigas N."/>
            <person name="Grigoriadou K."/>
            <person name="Maloupa E."/>
            <person name="Willems A."/>
        </authorList>
    </citation>
    <scope>NUCLEOTIDE SEQUENCE</scope>
    <source>
        <strain evidence="2">LMG 31228</strain>
    </source>
</reference>
<proteinExistence type="predicted"/>
<sequence>MLRFRISNMGCGGCAKGVTKVLRAVDPDAQVTLDLGTREVRIQSRAADAERFDRELRSAGWKSERLQG</sequence>